<proteinExistence type="predicted"/>
<protein>
    <recommendedName>
        <fullName evidence="2">DUF4185 domain-containing protein</fullName>
    </recommendedName>
</protein>
<accession>A0A0B7JJR8</accession>
<sequence length="396" mass="43288">MLKSQTISTRGLLAAVIIGSASAYSIPRDTFTPTIKGTPQVLGLVSDPSFNRDSCGSVRFQTRDFWTCRDTQVNDEQGRPGGGTISSTAGFTPFNFDGTPYVEQTNIVRMTGDNHAPFYDMTNEQCSACNQCNGNTAGACLDGKTRYALWPDSPPMVTAGQFEGQVTAYTWIKNQKLEGLTLLQNNPSTALHKITYDPFNPGPKALPSVSIANPEFWPEGSFAYGSYGNVVNDGVAYLYAKADDNGKPIALAKVAADSVEDKSKYQYWVGGSWTSKQPAITDSNAHLVNAGAGGQGTYYYYEPWNRYVWIGQAGISISAEFFITTAVKPQGPWSQPTLLYKGVDGNATLPAYSLQAHPTLRPGSRNEVYLTYSKVDRWDGVELDVYSTPLIRIEWE</sequence>
<feature type="signal peptide" evidence="1">
    <location>
        <begin position="1"/>
        <end position="23"/>
    </location>
</feature>
<name>A0A0B7JJR8_BIOOC</name>
<evidence type="ECO:0000313" key="3">
    <source>
        <dbReference type="EMBL" id="CEO44929.1"/>
    </source>
</evidence>
<evidence type="ECO:0000256" key="1">
    <source>
        <dbReference type="SAM" id="SignalP"/>
    </source>
</evidence>
<evidence type="ECO:0000259" key="2">
    <source>
        <dbReference type="Pfam" id="PF13810"/>
    </source>
</evidence>
<gene>
    <name evidence="3" type="ORF">BN869_000000984_1</name>
</gene>
<dbReference type="Pfam" id="PF13810">
    <property type="entry name" value="DUF4185"/>
    <property type="match status" value="1"/>
</dbReference>
<dbReference type="AlphaFoldDB" id="A0A0B7JJR8"/>
<organism evidence="3">
    <name type="scientific">Bionectria ochroleuca</name>
    <name type="common">Gliocladium roseum</name>
    <dbReference type="NCBI Taxonomy" id="29856"/>
    <lineage>
        <taxon>Eukaryota</taxon>
        <taxon>Fungi</taxon>
        <taxon>Dikarya</taxon>
        <taxon>Ascomycota</taxon>
        <taxon>Pezizomycotina</taxon>
        <taxon>Sordariomycetes</taxon>
        <taxon>Hypocreomycetidae</taxon>
        <taxon>Hypocreales</taxon>
        <taxon>Bionectriaceae</taxon>
        <taxon>Clonostachys</taxon>
    </lineage>
</organism>
<feature type="domain" description="DUF4185" evidence="2">
    <location>
        <begin position="230"/>
        <end position="377"/>
    </location>
</feature>
<keyword evidence="1" id="KW-0732">Signal</keyword>
<reference evidence="3" key="1">
    <citation type="submission" date="2015-01" db="EMBL/GenBank/DDBJ databases">
        <authorList>
            <person name="Durling Mikael"/>
        </authorList>
    </citation>
    <scope>NUCLEOTIDE SEQUENCE</scope>
</reference>
<dbReference type="InterPro" id="IPR025442">
    <property type="entry name" value="DUF4185"/>
</dbReference>
<feature type="chain" id="PRO_5002133943" description="DUF4185 domain-containing protein" evidence="1">
    <location>
        <begin position="24"/>
        <end position="396"/>
    </location>
</feature>
<dbReference type="EMBL" id="CDPU01000001">
    <property type="protein sequence ID" value="CEO44929.1"/>
    <property type="molecule type" value="Genomic_DNA"/>
</dbReference>